<dbReference type="GO" id="GO:0000172">
    <property type="term" value="C:ribonuclease MRP complex"/>
    <property type="evidence" value="ECO:0007669"/>
    <property type="project" value="TreeGrafter"/>
</dbReference>
<dbReference type="PANTHER" id="PTHR15396">
    <property type="entry name" value="RIBONUCLEASE P PROTEIN SUBUNIT P40"/>
    <property type="match status" value="1"/>
</dbReference>
<dbReference type="GO" id="GO:0000447">
    <property type="term" value="P:endonucleolytic cleavage in ITS1 to separate SSU-rRNA from 5.8S rRNA and LSU-rRNA from tricistronic rRNA transcript (SSU-rRNA, 5.8S rRNA, LSU-rRNA)"/>
    <property type="evidence" value="ECO:0007669"/>
    <property type="project" value="TreeGrafter"/>
</dbReference>
<dbReference type="Proteomes" id="UP001195483">
    <property type="component" value="Unassembled WGS sequence"/>
</dbReference>
<dbReference type="InterPro" id="IPR013893">
    <property type="entry name" value="RNase_P_Rpp40"/>
</dbReference>
<keyword evidence="2" id="KW-1185">Reference proteome</keyword>
<sequence length="364" mass="41545">MAAPMKHATPVGKIVFEKSNFNDKKSRHLQHITDHYFNYSVETMLPGCGILPLDIQMPLTEVEAFVSYMVPLAQIIRPDFLEGFVRRGKLHILSHGTQIDTQDCAALLPTGMLILNLTKDSYEQLGIEGKVANFGDRKTCKYVIEINVKDPTFVPGKKLYERIKRCLTEHLNLKFDFLLTWGPEDEKVSSASVQYYFQCNGFVCNRLPIRRKQREYVDLAVPVISSDNPTGEAECCCDSMEFYEWLGACATDVDLSATSLDSYTSSYTCPSPREQKDRCVTWVCRGMLTCDSIIDVLTKLRQIVQKMDLPWVNLTVHGFMDSPVSWGQREHSFYHNGDNLYTFVIFPNNDYWLYSAIGSKDICI</sequence>
<protein>
    <submittedName>
        <fullName evidence="1">Uncharacterized protein</fullName>
    </submittedName>
</protein>
<dbReference type="Pfam" id="PF08584">
    <property type="entry name" value="Ribonuc_P_40"/>
    <property type="match status" value="1"/>
</dbReference>
<dbReference type="AlphaFoldDB" id="A0AAE0T527"/>
<dbReference type="EMBL" id="JAEAOA010000609">
    <property type="protein sequence ID" value="KAK3603400.1"/>
    <property type="molecule type" value="Genomic_DNA"/>
</dbReference>
<dbReference type="GO" id="GO:0004526">
    <property type="term" value="F:ribonuclease P activity"/>
    <property type="evidence" value="ECO:0007669"/>
    <property type="project" value="TreeGrafter"/>
</dbReference>
<dbReference type="PANTHER" id="PTHR15396:SF1">
    <property type="entry name" value="RIBONUCLEASE P PROTEIN SUBUNIT P40"/>
    <property type="match status" value="1"/>
</dbReference>
<comment type="caution">
    <text evidence="1">The sequence shown here is derived from an EMBL/GenBank/DDBJ whole genome shotgun (WGS) entry which is preliminary data.</text>
</comment>
<gene>
    <name evidence="1" type="ORF">CHS0354_009381</name>
</gene>
<evidence type="ECO:0000313" key="2">
    <source>
        <dbReference type="Proteomes" id="UP001195483"/>
    </source>
</evidence>
<dbReference type="GO" id="GO:0001682">
    <property type="term" value="P:tRNA 5'-leader removal"/>
    <property type="evidence" value="ECO:0007669"/>
    <property type="project" value="InterPro"/>
</dbReference>
<reference evidence="1" key="2">
    <citation type="journal article" date="2021" name="Genome Biol. Evol.">
        <title>Developing a high-quality reference genome for a parasitic bivalve with doubly uniparental inheritance (Bivalvia: Unionida).</title>
        <authorList>
            <person name="Smith C.H."/>
        </authorList>
    </citation>
    <scope>NUCLEOTIDE SEQUENCE</scope>
    <source>
        <strain evidence="1">CHS0354</strain>
        <tissue evidence="1">Mantle</tissue>
    </source>
</reference>
<dbReference type="GO" id="GO:0000171">
    <property type="term" value="F:ribonuclease MRP activity"/>
    <property type="evidence" value="ECO:0007669"/>
    <property type="project" value="TreeGrafter"/>
</dbReference>
<evidence type="ECO:0000313" key="1">
    <source>
        <dbReference type="EMBL" id="KAK3603400.1"/>
    </source>
</evidence>
<accession>A0AAE0T527</accession>
<organism evidence="1 2">
    <name type="scientific">Potamilus streckersoni</name>
    <dbReference type="NCBI Taxonomy" id="2493646"/>
    <lineage>
        <taxon>Eukaryota</taxon>
        <taxon>Metazoa</taxon>
        <taxon>Spiralia</taxon>
        <taxon>Lophotrochozoa</taxon>
        <taxon>Mollusca</taxon>
        <taxon>Bivalvia</taxon>
        <taxon>Autobranchia</taxon>
        <taxon>Heteroconchia</taxon>
        <taxon>Palaeoheterodonta</taxon>
        <taxon>Unionida</taxon>
        <taxon>Unionoidea</taxon>
        <taxon>Unionidae</taxon>
        <taxon>Ambleminae</taxon>
        <taxon>Lampsilini</taxon>
        <taxon>Potamilus</taxon>
    </lineage>
</organism>
<proteinExistence type="predicted"/>
<dbReference type="GO" id="GO:0030681">
    <property type="term" value="C:multimeric ribonuclease P complex"/>
    <property type="evidence" value="ECO:0007669"/>
    <property type="project" value="TreeGrafter"/>
</dbReference>
<name>A0AAE0T527_9BIVA</name>
<reference evidence="1" key="1">
    <citation type="journal article" date="2021" name="Genome Biol. Evol.">
        <title>A High-Quality Reference Genome for a Parasitic Bivalve with Doubly Uniparental Inheritance (Bivalvia: Unionida).</title>
        <authorList>
            <person name="Smith C.H."/>
        </authorList>
    </citation>
    <scope>NUCLEOTIDE SEQUENCE</scope>
    <source>
        <strain evidence="1">CHS0354</strain>
    </source>
</reference>
<reference evidence="1" key="3">
    <citation type="submission" date="2023-05" db="EMBL/GenBank/DDBJ databases">
        <authorList>
            <person name="Smith C.H."/>
        </authorList>
    </citation>
    <scope>NUCLEOTIDE SEQUENCE</scope>
    <source>
        <strain evidence="1">CHS0354</strain>
        <tissue evidence="1">Mantle</tissue>
    </source>
</reference>